<keyword evidence="9" id="KW-0234">DNA repair</keyword>
<dbReference type="NCBIfam" id="TIGR00589">
    <property type="entry name" value="ogt"/>
    <property type="match status" value="1"/>
</dbReference>
<accession>A0A7C5L2C3</accession>
<dbReference type="PROSITE" id="PS00374">
    <property type="entry name" value="MGMT"/>
    <property type="match status" value="1"/>
</dbReference>
<dbReference type="SUPFAM" id="SSF46767">
    <property type="entry name" value="Methylated DNA-protein cysteine methyltransferase, C-terminal domain"/>
    <property type="match status" value="1"/>
</dbReference>
<dbReference type="InterPro" id="IPR001497">
    <property type="entry name" value="MethylDNA_cys_MeTrfase_AS"/>
</dbReference>
<dbReference type="EC" id="2.1.1.63" evidence="4"/>
<sequence>MERIVVKITTGVYWGVLRERLLRRAFLSSKAEESAPESFFERLRPYLEGRGDPLFSLRDLDLEGYSPRIIRVFETLRRTAPFGRTVSYGELARIAGEHPRFVGYCMRINRFPLVIPCHRVVSSRGVGGFSYGIDLKRRLLSFEGSELPAEVPEGSAEG</sequence>
<comment type="catalytic activity">
    <reaction evidence="1">
        <text>a 4-O-methyl-thymidine in DNA + L-cysteinyl-[protein] = a thymidine in DNA + S-methyl-L-cysteinyl-[protein]</text>
        <dbReference type="Rhea" id="RHEA:53428"/>
        <dbReference type="Rhea" id="RHEA-COMP:10131"/>
        <dbReference type="Rhea" id="RHEA-COMP:10132"/>
        <dbReference type="Rhea" id="RHEA-COMP:13555"/>
        <dbReference type="Rhea" id="RHEA-COMP:13556"/>
        <dbReference type="ChEBI" id="CHEBI:29950"/>
        <dbReference type="ChEBI" id="CHEBI:82612"/>
        <dbReference type="ChEBI" id="CHEBI:137386"/>
        <dbReference type="ChEBI" id="CHEBI:137387"/>
        <dbReference type="EC" id="2.1.1.63"/>
    </reaction>
</comment>
<evidence type="ECO:0000256" key="1">
    <source>
        <dbReference type="ARBA" id="ARBA00001286"/>
    </source>
</evidence>
<dbReference type="InterPro" id="IPR036388">
    <property type="entry name" value="WH-like_DNA-bd_sf"/>
</dbReference>
<evidence type="ECO:0000256" key="6">
    <source>
        <dbReference type="ARBA" id="ARBA00022603"/>
    </source>
</evidence>
<dbReference type="Pfam" id="PF01035">
    <property type="entry name" value="DNA_binding_1"/>
    <property type="match status" value="1"/>
</dbReference>
<dbReference type="EMBL" id="DRNB01000118">
    <property type="protein sequence ID" value="HHJ63884.1"/>
    <property type="molecule type" value="Genomic_DNA"/>
</dbReference>
<dbReference type="CDD" id="cd06445">
    <property type="entry name" value="ATase"/>
    <property type="match status" value="1"/>
</dbReference>
<dbReference type="PANTHER" id="PTHR46460:SF1">
    <property type="entry name" value="METHYLATED-DNA--PROTEIN-CYSTEINE METHYLTRANSFERASE"/>
    <property type="match status" value="1"/>
</dbReference>
<keyword evidence="6" id="KW-0489">Methyltransferase</keyword>
<evidence type="ECO:0000256" key="2">
    <source>
        <dbReference type="ARBA" id="ARBA00003317"/>
    </source>
</evidence>
<dbReference type="GO" id="GO:0003908">
    <property type="term" value="F:methylated-DNA-[protein]-cysteine S-methyltransferase activity"/>
    <property type="evidence" value="ECO:0007669"/>
    <property type="project" value="UniProtKB-EC"/>
</dbReference>
<comment type="similarity">
    <text evidence="3">Belongs to the MGMT family.</text>
</comment>
<proteinExistence type="inferred from homology"/>
<evidence type="ECO:0000256" key="9">
    <source>
        <dbReference type="ARBA" id="ARBA00023204"/>
    </source>
</evidence>
<dbReference type="PANTHER" id="PTHR46460">
    <property type="entry name" value="METHYLATED-DNA--PROTEIN-CYSTEINE METHYLTRANSFERASE"/>
    <property type="match status" value="1"/>
</dbReference>
<comment type="caution">
    <text evidence="12">The sequence shown here is derived from an EMBL/GenBank/DDBJ whole genome shotgun (WGS) entry which is preliminary data.</text>
</comment>
<dbReference type="GO" id="GO:0006281">
    <property type="term" value="P:DNA repair"/>
    <property type="evidence" value="ECO:0007669"/>
    <property type="project" value="UniProtKB-KW"/>
</dbReference>
<evidence type="ECO:0000259" key="11">
    <source>
        <dbReference type="Pfam" id="PF01035"/>
    </source>
</evidence>
<name>A0A7C5L2C3_AQUAO</name>
<dbReference type="Proteomes" id="UP000885792">
    <property type="component" value="Unassembled WGS sequence"/>
</dbReference>
<keyword evidence="8" id="KW-0227">DNA damage</keyword>
<keyword evidence="7" id="KW-0808">Transferase</keyword>
<dbReference type="Gene3D" id="1.10.10.10">
    <property type="entry name" value="Winged helix-like DNA-binding domain superfamily/Winged helix DNA-binding domain"/>
    <property type="match status" value="1"/>
</dbReference>
<dbReference type="InterPro" id="IPR036217">
    <property type="entry name" value="MethylDNA_cys_MeTrfase_DNAb"/>
</dbReference>
<evidence type="ECO:0000256" key="10">
    <source>
        <dbReference type="ARBA" id="ARBA00049348"/>
    </source>
</evidence>
<evidence type="ECO:0000256" key="4">
    <source>
        <dbReference type="ARBA" id="ARBA00011918"/>
    </source>
</evidence>
<reference evidence="12" key="1">
    <citation type="journal article" date="2020" name="mSystems">
        <title>Genome- and Community-Level Interaction Insights into Carbon Utilization and Element Cycling Functions of Hydrothermarchaeota in Hydrothermal Sediment.</title>
        <authorList>
            <person name="Zhou Z."/>
            <person name="Liu Y."/>
            <person name="Xu W."/>
            <person name="Pan J."/>
            <person name="Luo Z.H."/>
            <person name="Li M."/>
        </authorList>
    </citation>
    <scope>NUCLEOTIDE SEQUENCE [LARGE SCALE GENOMIC DNA]</scope>
    <source>
        <strain evidence="12">HyVt-501</strain>
    </source>
</reference>
<evidence type="ECO:0000256" key="3">
    <source>
        <dbReference type="ARBA" id="ARBA00008711"/>
    </source>
</evidence>
<protein>
    <recommendedName>
        <fullName evidence="5">Methylated-DNA--protein-cysteine methyltransferase</fullName>
        <ecNumber evidence="4">2.1.1.63</ecNumber>
    </recommendedName>
</protein>
<evidence type="ECO:0000256" key="7">
    <source>
        <dbReference type="ARBA" id="ARBA00022679"/>
    </source>
</evidence>
<evidence type="ECO:0000313" key="12">
    <source>
        <dbReference type="EMBL" id="HHJ63884.1"/>
    </source>
</evidence>
<comment type="catalytic activity">
    <reaction evidence="10">
        <text>a 6-O-methyl-2'-deoxyguanosine in DNA + L-cysteinyl-[protein] = S-methyl-L-cysteinyl-[protein] + a 2'-deoxyguanosine in DNA</text>
        <dbReference type="Rhea" id="RHEA:24000"/>
        <dbReference type="Rhea" id="RHEA-COMP:10131"/>
        <dbReference type="Rhea" id="RHEA-COMP:10132"/>
        <dbReference type="Rhea" id="RHEA-COMP:11367"/>
        <dbReference type="Rhea" id="RHEA-COMP:11368"/>
        <dbReference type="ChEBI" id="CHEBI:29950"/>
        <dbReference type="ChEBI" id="CHEBI:82612"/>
        <dbReference type="ChEBI" id="CHEBI:85445"/>
        <dbReference type="ChEBI" id="CHEBI:85448"/>
        <dbReference type="EC" id="2.1.1.63"/>
    </reaction>
</comment>
<feature type="domain" description="Methylated-DNA-[protein]-cysteine S-methyltransferase DNA binding" evidence="11">
    <location>
        <begin position="71"/>
        <end position="144"/>
    </location>
</feature>
<organism evidence="12">
    <name type="scientific">Aquifex aeolicus</name>
    <dbReference type="NCBI Taxonomy" id="63363"/>
    <lineage>
        <taxon>Bacteria</taxon>
        <taxon>Pseudomonadati</taxon>
        <taxon>Aquificota</taxon>
        <taxon>Aquificia</taxon>
        <taxon>Aquificales</taxon>
        <taxon>Aquificaceae</taxon>
        <taxon>Aquifex</taxon>
    </lineage>
</organism>
<evidence type="ECO:0000256" key="8">
    <source>
        <dbReference type="ARBA" id="ARBA00022763"/>
    </source>
</evidence>
<gene>
    <name evidence="12" type="ORF">ENJ61_03165</name>
</gene>
<dbReference type="AlphaFoldDB" id="A0A7C5L2C3"/>
<dbReference type="InterPro" id="IPR014048">
    <property type="entry name" value="MethylDNA_cys_MeTrfase_DNA-bd"/>
</dbReference>
<comment type="function">
    <text evidence="2">Involved in the cellular defense against the biological effects of O6-methylguanine (O6-MeG) and O4-methylthymine (O4-MeT) in DNA. Repairs the methylated nucleobase in DNA by stoichiometrically transferring the methyl group to a cysteine residue in the enzyme. This is a suicide reaction: the enzyme is irreversibly inactivated.</text>
</comment>
<dbReference type="GO" id="GO:0032259">
    <property type="term" value="P:methylation"/>
    <property type="evidence" value="ECO:0007669"/>
    <property type="project" value="UniProtKB-KW"/>
</dbReference>
<evidence type="ECO:0000256" key="5">
    <source>
        <dbReference type="ARBA" id="ARBA00015377"/>
    </source>
</evidence>